<reference evidence="2" key="2">
    <citation type="submission" date="2024-08" db="UniProtKB">
        <authorList>
            <consortium name="EnsemblMetazoa"/>
        </authorList>
    </citation>
    <scope>IDENTIFICATION</scope>
</reference>
<evidence type="ECO:0000313" key="3">
    <source>
        <dbReference type="Proteomes" id="UP000019118"/>
    </source>
</evidence>
<dbReference type="InterPro" id="IPR048366">
    <property type="entry name" value="TNP-like_GBD"/>
</dbReference>
<dbReference type="AlphaFoldDB" id="A0AAR5PDL4"/>
<dbReference type="Pfam" id="PF21788">
    <property type="entry name" value="TNP-like_GBD"/>
    <property type="match status" value="1"/>
</dbReference>
<feature type="domain" description="Transposable element P transposase-like GTP-binding insertion" evidence="1">
    <location>
        <begin position="28"/>
        <end position="144"/>
    </location>
</feature>
<dbReference type="GeneID" id="109536828"/>
<dbReference type="EnsemblMetazoa" id="XM_019903232.1">
    <property type="protein sequence ID" value="XP_019758791.1"/>
    <property type="gene ID" value="LOC109536828"/>
</dbReference>
<organism evidence="2 3">
    <name type="scientific">Dendroctonus ponderosae</name>
    <name type="common">Mountain pine beetle</name>
    <dbReference type="NCBI Taxonomy" id="77166"/>
    <lineage>
        <taxon>Eukaryota</taxon>
        <taxon>Metazoa</taxon>
        <taxon>Ecdysozoa</taxon>
        <taxon>Arthropoda</taxon>
        <taxon>Hexapoda</taxon>
        <taxon>Insecta</taxon>
        <taxon>Pterygota</taxon>
        <taxon>Neoptera</taxon>
        <taxon>Endopterygota</taxon>
        <taxon>Coleoptera</taxon>
        <taxon>Polyphaga</taxon>
        <taxon>Cucujiformia</taxon>
        <taxon>Curculionidae</taxon>
        <taxon>Scolytinae</taxon>
        <taxon>Dendroctonus</taxon>
    </lineage>
</organism>
<dbReference type="Proteomes" id="UP000019118">
    <property type="component" value="Unassembled WGS sequence"/>
</dbReference>
<dbReference type="KEGG" id="dpa:109536828"/>
<reference evidence="3" key="1">
    <citation type="journal article" date="2013" name="Genome Biol.">
        <title>Draft genome of the mountain pine beetle, Dendroctonus ponderosae Hopkins, a major forest pest.</title>
        <authorList>
            <person name="Keeling C.I."/>
            <person name="Yuen M.M."/>
            <person name="Liao N.Y."/>
            <person name="Docking T.R."/>
            <person name="Chan S.K."/>
            <person name="Taylor G.A."/>
            <person name="Palmquist D.L."/>
            <person name="Jackman S.D."/>
            <person name="Nguyen A."/>
            <person name="Li M."/>
            <person name="Henderson H."/>
            <person name="Janes J.K."/>
            <person name="Zhao Y."/>
            <person name="Pandoh P."/>
            <person name="Moore R."/>
            <person name="Sperling F.A."/>
            <person name="Huber D.P."/>
            <person name="Birol I."/>
            <person name="Jones S.J."/>
            <person name="Bohlmann J."/>
        </authorList>
    </citation>
    <scope>NUCLEOTIDE SEQUENCE</scope>
</reference>
<proteinExistence type="predicted"/>
<protein>
    <recommendedName>
        <fullName evidence="1">Transposable element P transposase-like GTP-binding insertion domain-containing protein</fullName>
    </recommendedName>
</protein>
<accession>A0AAR5PDL4</accession>
<evidence type="ECO:0000313" key="2">
    <source>
        <dbReference type="EnsemblMetazoa" id="XP_019758791.1"/>
    </source>
</evidence>
<name>A0AAR5PDL4_DENPD</name>
<keyword evidence="3" id="KW-1185">Reference proteome</keyword>
<sequence length="317" mass="36770">MKNLGVTVERPFFKHGDNIIFAMFDPPHLLKCYFSLFRKHNVLLKVGQNEAEMEARFSDIVAAYEMDKKCPYSFRSMHKVTDNHLQPVMQYTMKVSVAAQVLSHTVGAYLYSMASVGALDQRVIATATFLNHMDTLFDSFNGRAAAPPGKILKCAVTEGSPHLEYWKQAFEKVKTWRFQRRTKAEGIKLSKPPSPIGWLTSLNAVRGIWTHLHKTENLHSLRPRSLLLSLVPSYKRTHGLIYSLDSDVTTARKAYHSFTKKYRRLHGRGGKRISMPIWYPRFESWPRRKNFPAAILWSLRRKHWKQTPVYLFLTTRE</sequence>
<evidence type="ECO:0000259" key="1">
    <source>
        <dbReference type="Pfam" id="PF21788"/>
    </source>
</evidence>